<evidence type="ECO:0000256" key="5">
    <source>
        <dbReference type="ARBA" id="ARBA00023163"/>
    </source>
</evidence>
<dbReference type="GO" id="GO:0009893">
    <property type="term" value="P:positive regulation of metabolic process"/>
    <property type="evidence" value="ECO:0007669"/>
    <property type="project" value="UniProtKB-ARBA"/>
</dbReference>
<dbReference type="Pfam" id="PF12833">
    <property type="entry name" value="HTH_18"/>
    <property type="match status" value="1"/>
</dbReference>
<dbReference type="EMBL" id="QLIN01000018">
    <property type="protein sequence ID" value="RAI63578.1"/>
    <property type="molecule type" value="Genomic_DNA"/>
</dbReference>
<dbReference type="PANTHER" id="PTHR46796">
    <property type="entry name" value="HTH-TYPE TRANSCRIPTIONAL ACTIVATOR RHAS-RELATED"/>
    <property type="match status" value="1"/>
</dbReference>
<dbReference type="Gene3D" id="1.10.10.60">
    <property type="entry name" value="Homeodomain-like"/>
    <property type="match status" value="2"/>
</dbReference>
<dbReference type="InterPro" id="IPR020449">
    <property type="entry name" value="Tscrpt_reg_AraC-type_HTH"/>
</dbReference>
<keyword evidence="3" id="KW-0238">DNA-binding</keyword>
<organism evidence="8 9">
    <name type="scientific">Pseudomonas fluorescens</name>
    <dbReference type="NCBI Taxonomy" id="294"/>
    <lineage>
        <taxon>Bacteria</taxon>
        <taxon>Pseudomonadati</taxon>
        <taxon>Pseudomonadota</taxon>
        <taxon>Gammaproteobacteria</taxon>
        <taxon>Pseudomonadales</taxon>
        <taxon>Pseudomonadaceae</taxon>
        <taxon>Pseudomonas</taxon>
    </lineage>
</organism>
<keyword evidence="4" id="KW-0010">Activator</keyword>
<accession>A0A327MTU8</accession>
<dbReference type="Proteomes" id="UP000249493">
    <property type="component" value="Unassembled WGS sequence"/>
</dbReference>
<proteinExistence type="predicted"/>
<dbReference type="InterPro" id="IPR037923">
    <property type="entry name" value="HTH-like"/>
</dbReference>
<dbReference type="SUPFAM" id="SSF51215">
    <property type="entry name" value="Regulatory protein AraC"/>
    <property type="match status" value="1"/>
</dbReference>
<dbReference type="PRINTS" id="PR00032">
    <property type="entry name" value="HTHARAC"/>
</dbReference>
<dbReference type="InterPro" id="IPR018060">
    <property type="entry name" value="HTH_AraC"/>
</dbReference>
<dbReference type="InterPro" id="IPR014710">
    <property type="entry name" value="RmlC-like_jellyroll"/>
</dbReference>
<dbReference type="Pfam" id="PF02311">
    <property type="entry name" value="AraC_binding"/>
    <property type="match status" value="1"/>
</dbReference>
<dbReference type="AlphaFoldDB" id="A0A327MTU8"/>
<dbReference type="SUPFAM" id="SSF46689">
    <property type="entry name" value="Homeodomain-like"/>
    <property type="match status" value="2"/>
</dbReference>
<evidence type="ECO:0000256" key="2">
    <source>
        <dbReference type="ARBA" id="ARBA00023015"/>
    </source>
</evidence>
<sequence length="277" mass="31419">MKHAVAKNADKAPRFWRDDALPFIEARSIADGREVCYTRHAHEHFSIGAITAGRSTYIHEQCAFEVSAGTVVLMNPGDVHACNPIEDQPWSYLMLYVDTPWLTDLQHQLGFSDDTAFRRFSVTHTQDANLFAGLAGLYEVLADPQQDVLRKHSVAVEFFTDVQQRLNPIDPPLREPNFKLERAADYIRDRCTQTLKLEDICEAAQLSPSYLIRAFKQQYGMTPHAFLVNRRIQFAQDQLRSGKLIADVALEAGFADQAHFQRAFKQHLAATPGQYRG</sequence>
<evidence type="ECO:0000256" key="3">
    <source>
        <dbReference type="ARBA" id="ARBA00023125"/>
    </source>
</evidence>
<dbReference type="RefSeq" id="WP_111288598.1">
    <property type="nucleotide sequence ID" value="NZ_QLIN01000018.1"/>
</dbReference>
<gene>
    <name evidence="8" type="ORF">DOZ80_28600</name>
</gene>
<keyword evidence="5" id="KW-0804">Transcription</keyword>
<evidence type="ECO:0000256" key="6">
    <source>
        <dbReference type="ARBA" id="ARBA00037345"/>
    </source>
</evidence>
<evidence type="ECO:0000256" key="1">
    <source>
        <dbReference type="ARBA" id="ARBA00004496"/>
    </source>
</evidence>
<evidence type="ECO:0000313" key="8">
    <source>
        <dbReference type="EMBL" id="RAI63578.1"/>
    </source>
</evidence>
<evidence type="ECO:0000313" key="9">
    <source>
        <dbReference type="Proteomes" id="UP000249493"/>
    </source>
</evidence>
<dbReference type="Gene3D" id="2.60.120.10">
    <property type="entry name" value="Jelly Rolls"/>
    <property type="match status" value="1"/>
</dbReference>
<dbReference type="InterPro" id="IPR018062">
    <property type="entry name" value="HTH_AraC-typ_CS"/>
</dbReference>
<protein>
    <submittedName>
        <fullName evidence="8">AraC family transcriptional regulator</fullName>
    </submittedName>
</protein>
<dbReference type="GO" id="GO:0003700">
    <property type="term" value="F:DNA-binding transcription factor activity"/>
    <property type="evidence" value="ECO:0007669"/>
    <property type="project" value="InterPro"/>
</dbReference>
<name>A0A327MTU8_PSEFL</name>
<dbReference type="PROSITE" id="PS00041">
    <property type="entry name" value="HTH_ARAC_FAMILY_1"/>
    <property type="match status" value="1"/>
</dbReference>
<dbReference type="GO" id="GO:0043565">
    <property type="term" value="F:sequence-specific DNA binding"/>
    <property type="evidence" value="ECO:0007669"/>
    <property type="project" value="InterPro"/>
</dbReference>
<evidence type="ECO:0000259" key="7">
    <source>
        <dbReference type="PROSITE" id="PS01124"/>
    </source>
</evidence>
<dbReference type="InterPro" id="IPR050204">
    <property type="entry name" value="AraC_XylS_family_regulators"/>
</dbReference>
<dbReference type="SMART" id="SM00342">
    <property type="entry name" value="HTH_ARAC"/>
    <property type="match status" value="1"/>
</dbReference>
<dbReference type="PANTHER" id="PTHR46796:SF2">
    <property type="entry name" value="TRANSCRIPTIONAL REGULATORY PROTEIN"/>
    <property type="match status" value="1"/>
</dbReference>
<dbReference type="PROSITE" id="PS01124">
    <property type="entry name" value="HTH_ARAC_FAMILY_2"/>
    <property type="match status" value="1"/>
</dbReference>
<reference evidence="8 9" key="1">
    <citation type="submission" date="2018-06" db="EMBL/GenBank/DDBJ databases">
        <authorList>
            <person name="Zhirakovskaya E."/>
        </authorList>
    </citation>
    <scope>NUCLEOTIDE SEQUENCE [LARGE SCALE GENOMIC DNA]</scope>
    <source>
        <strain evidence="8 9">LY3</strain>
    </source>
</reference>
<dbReference type="GO" id="GO:0005737">
    <property type="term" value="C:cytoplasm"/>
    <property type="evidence" value="ECO:0007669"/>
    <property type="project" value="UniProtKB-SubCell"/>
</dbReference>
<dbReference type="InterPro" id="IPR003313">
    <property type="entry name" value="AraC-bd"/>
</dbReference>
<comment type="function">
    <text evidence="6">Regulatory protein of the TOL plasmid xyl operons. XylS activates the xylXYZLTEGFJQKIH operon required for the degradation of toluene, m-xylene and p-xylene.</text>
</comment>
<feature type="domain" description="HTH araC/xylS-type" evidence="7">
    <location>
        <begin position="181"/>
        <end position="277"/>
    </location>
</feature>
<keyword evidence="2" id="KW-0805">Transcription regulation</keyword>
<dbReference type="InterPro" id="IPR009057">
    <property type="entry name" value="Homeodomain-like_sf"/>
</dbReference>
<evidence type="ECO:0000256" key="4">
    <source>
        <dbReference type="ARBA" id="ARBA00023159"/>
    </source>
</evidence>
<comment type="caution">
    <text evidence="8">The sequence shown here is derived from an EMBL/GenBank/DDBJ whole genome shotgun (WGS) entry which is preliminary data.</text>
</comment>
<comment type="subcellular location">
    <subcellularLocation>
        <location evidence="1">Cytoplasm</location>
    </subcellularLocation>
</comment>